<evidence type="ECO:0008006" key="3">
    <source>
        <dbReference type="Google" id="ProtNLM"/>
    </source>
</evidence>
<reference evidence="1 2" key="1">
    <citation type="journal article" date="2015" name="Fungal Genet. Biol.">
        <title>Evolution of novel wood decay mechanisms in Agaricales revealed by the genome sequences of Fistulina hepatica and Cylindrobasidium torrendii.</title>
        <authorList>
            <person name="Floudas D."/>
            <person name="Held B.W."/>
            <person name="Riley R."/>
            <person name="Nagy L.G."/>
            <person name="Koehler G."/>
            <person name="Ransdell A.S."/>
            <person name="Younus H."/>
            <person name="Chow J."/>
            <person name="Chiniquy J."/>
            <person name="Lipzen A."/>
            <person name="Tritt A."/>
            <person name="Sun H."/>
            <person name="Haridas S."/>
            <person name="LaButti K."/>
            <person name="Ohm R.A."/>
            <person name="Kues U."/>
            <person name="Blanchette R.A."/>
            <person name="Grigoriev I.V."/>
            <person name="Minto R.E."/>
            <person name="Hibbett D.S."/>
        </authorList>
    </citation>
    <scope>NUCLEOTIDE SEQUENCE [LARGE SCALE GENOMIC DNA]</scope>
    <source>
        <strain evidence="1 2">FP15055 ss-10</strain>
    </source>
</reference>
<dbReference type="EMBL" id="KN880440">
    <property type="protein sequence ID" value="KIY72741.1"/>
    <property type="molecule type" value="Genomic_DNA"/>
</dbReference>
<evidence type="ECO:0000313" key="2">
    <source>
        <dbReference type="Proteomes" id="UP000054007"/>
    </source>
</evidence>
<keyword evidence="2" id="KW-1185">Reference proteome</keyword>
<organism evidence="1 2">
    <name type="scientific">Cylindrobasidium torrendii FP15055 ss-10</name>
    <dbReference type="NCBI Taxonomy" id="1314674"/>
    <lineage>
        <taxon>Eukaryota</taxon>
        <taxon>Fungi</taxon>
        <taxon>Dikarya</taxon>
        <taxon>Basidiomycota</taxon>
        <taxon>Agaricomycotina</taxon>
        <taxon>Agaricomycetes</taxon>
        <taxon>Agaricomycetidae</taxon>
        <taxon>Agaricales</taxon>
        <taxon>Marasmiineae</taxon>
        <taxon>Physalacriaceae</taxon>
        <taxon>Cylindrobasidium</taxon>
    </lineage>
</organism>
<dbReference type="Proteomes" id="UP000054007">
    <property type="component" value="Unassembled WGS sequence"/>
</dbReference>
<dbReference type="AlphaFoldDB" id="A0A0D7BT21"/>
<gene>
    <name evidence="1" type="ORF">CYLTODRAFT_417526</name>
</gene>
<evidence type="ECO:0000313" key="1">
    <source>
        <dbReference type="EMBL" id="KIY72741.1"/>
    </source>
</evidence>
<sequence>MLPFTRRVVCRRRDISRAIYTLAKQEPPKSAPRIAPYPLVWVSTTDWDPHSRLNPHVFPHFLKQGFTCLHADISTPKTPLDAPALMRYYESELKAALDEEHAGAAPVIFASGLATLVAQTYISSHPAMAMALFSPPARISDVSFATGELSEFNYEPKFPIALVGSSEGMAQHRLGQDPYVDRFAFEADSSEVVTALSEWMDECGI</sequence>
<accession>A0A0D7BT21</accession>
<proteinExistence type="predicted"/>
<protein>
    <recommendedName>
        <fullName evidence="3">Serine hydrolase FSH domain-containing protein</fullName>
    </recommendedName>
</protein>
<dbReference type="OrthoDB" id="3365310at2759"/>
<name>A0A0D7BT21_9AGAR</name>